<dbReference type="PANTHER" id="PTHR37844:SF2">
    <property type="entry name" value="SER_THR PROTEIN PHOSPHATASE SUPERFAMILY (AFU_ORTHOLOGUE AFUA_1G14840)"/>
    <property type="match status" value="1"/>
</dbReference>
<dbReference type="Proteomes" id="UP000761264">
    <property type="component" value="Unassembled WGS sequence"/>
</dbReference>
<dbReference type="RefSeq" id="WP_167228684.1">
    <property type="nucleotide sequence ID" value="NZ_JAAQPH010000020.1"/>
</dbReference>
<dbReference type="GO" id="GO:0016787">
    <property type="term" value="F:hydrolase activity"/>
    <property type="evidence" value="ECO:0007669"/>
    <property type="project" value="InterPro"/>
</dbReference>
<dbReference type="Pfam" id="PF00149">
    <property type="entry name" value="Metallophos"/>
    <property type="match status" value="1"/>
</dbReference>
<comment type="caution">
    <text evidence="2">The sequence shown here is derived from an EMBL/GenBank/DDBJ whole genome shotgun (WGS) entry which is preliminary data.</text>
</comment>
<evidence type="ECO:0000313" key="3">
    <source>
        <dbReference type="Proteomes" id="UP000761264"/>
    </source>
</evidence>
<keyword evidence="3" id="KW-1185">Reference proteome</keyword>
<sequence length="255" mass="28632">MRIAVLSDLHLEFGDFTAVDVKADVFVLAGDISKSAAGLLWARQLFPPERTVCIAGNHEFYGAEYHAVIAACRAAAVETGQHFLENDSIVVGGVRFVGAILWADFRLNGDSDRQYDAMDMAGRMINDFRMITIVGPEEERRRFQPSDALFLHEQSRAFLEAELAKPFGGETVVITHFLPSRQSISERFKGDPLNPYFCSDLMALIEERQPALWIHGHTHDSCDYRIGRTRVVCNPRGYFPRELNPAFDPGLVIEV</sequence>
<evidence type="ECO:0000313" key="2">
    <source>
        <dbReference type="EMBL" id="NIA71247.1"/>
    </source>
</evidence>
<reference evidence="2" key="1">
    <citation type="submission" date="2020-03" db="EMBL/GenBank/DDBJ databases">
        <title>Genome of Pelagibius litoralis DSM 21314T.</title>
        <authorList>
            <person name="Wang G."/>
        </authorList>
    </citation>
    <scope>NUCLEOTIDE SEQUENCE</scope>
    <source>
        <strain evidence="2">DSM 21314</strain>
    </source>
</reference>
<dbReference type="AlphaFoldDB" id="A0A967KBR7"/>
<gene>
    <name evidence="2" type="ORF">HBA54_21845</name>
</gene>
<proteinExistence type="predicted"/>
<dbReference type="InterPro" id="IPR029052">
    <property type="entry name" value="Metallo-depent_PP-like"/>
</dbReference>
<accession>A0A967KBR7</accession>
<protein>
    <submittedName>
        <fullName evidence="2">Metallophosphoesterase</fullName>
    </submittedName>
</protein>
<dbReference type="Gene3D" id="3.60.21.10">
    <property type="match status" value="1"/>
</dbReference>
<name>A0A967KBR7_9PROT</name>
<feature type="domain" description="Calcineurin-like phosphoesterase" evidence="1">
    <location>
        <begin position="1"/>
        <end position="220"/>
    </location>
</feature>
<evidence type="ECO:0000259" key="1">
    <source>
        <dbReference type="Pfam" id="PF00149"/>
    </source>
</evidence>
<dbReference type="SUPFAM" id="SSF56300">
    <property type="entry name" value="Metallo-dependent phosphatases"/>
    <property type="match status" value="1"/>
</dbReference>
<dbReference type="InterPro" id="IPR004843">
    <property type="entry name" value="Calcineurin-like_PHP"/>
</dbReference>
<dbReference type="PANTHER" id="PTHR37844">
    <property type="entry name" value="SER/THR PROTEIN PHOSPHATASE SUPERFAMILY (AFU_ORTHOLOGUE AFUA_1G14840)"/>
    <property type="match status" value="1"/>
</dbReference>
<organism evidence="2 3">
    <name type="scientific">Pelagibius litoralis</name>
    <dbReference type="NCBI Taxonomy" id="374515"/>
    <lineage>
        <taxon>Bacteria</taxon>
        <taxon>Pseudomonadati</taxon>
        <taxon>Pseudomonadota</taxon>
        <taxon>Alphaproteobacteria</taxon>
        <taxon>Rhodospirillales</taxon>
        <taxon>Rhodovibrionaceae</taxon>
        <taxon>Pelagibius</taxon>
    </lineage>
</organism>
<dbReference type="EMBL" id="JAAQPH010000020">
    <property type="protein sequence ID" value="NIA71247.1"/>
    <property type="molecule type" value="Genomic_DNA"/>
</dbReference>